<dbReference type="AlphaFoldDB" id="A0A8J7KMH5"/>
<keyword evidence="3" id="KW-1185">Reference proteome</keyword>
<proteinExistence type="predicted"/>
<comment type="caution">
    <text evidence="2">The sequence shown here is derived from an EMBL/GenBank/DDBJ whole genome shotgun (WGS) entry which is preliminary data.</text>
</comment>
<protein>
    <submittedName>
        <fullName evidence="2">Uncharacterized protein</fullName>
    </submittedName>
</protein>
<name>A0A8J7KMH5_9ACTN</name>
<evidence type="ECO:0000256" key="1">
    <source>
        <dbReference type="SAM" id="Phobius"/>
    </source>
</evidence>
<keyword evidence="1" id="KW-1133">Transmembrane helix</keyword>
<dbReference type="EMBL" id="JADOUF010000001">
    <property type="protein sequence ID" value="MBG6140494.1"/>
    <property type="molecule type" value="Genomic_DNA"/>
</dbReference>
<reference evidence="2" key="1">
    <citation type="submission" date="2020-11" db="EMBL/GenBank/DDBJ databases">
        <title>Sequencing the genomes of 1000 actinobacteria strains.</title>
        <authorList>
            <person name="Klenk H.-P."/>
        </authorList>
    </citation>
    <scope>NUCLEOTIDE SEQUENCE</scope>
    <source>
        <strain evidence="2">DSM 45356</strain>
    </source>
</reference>
<feature type="transmembrane region" description="Helical" evidence="1">
    <location>
        <begin position="6"/>
        <end position="32"/>
    </location>
</feature>
<sequence>MTPYNWPAALVLLTVITCLTNVIVHLFIGAVVSLAKGHAALRGTAVPEEVRRLELRSREVWRGGAVVIVAALTLLALVLTPDHEGWAVVGPWLPPALGVGFLAAGTLDVRAFRREAKH</sequence>
<accession>A0A8J7KMH5</accession>
<dbReference type="Proteomes" id="UP000622552">
    <property type="component" value="Unassembled WGS sequence"/>
</dbReference>
<keyword evidence="1" id="KW-0472">Membrane</keyword>
<organism evidence="2 3">
    <name type="scientific">Longispora fulva</name>
    <dbReference type="NCBI Taxonomy" id="619741"/>
    <lineage>
        <taxon>Bacteria</taxon>
        <taxon>Bacillati</taxon>
        <taxon>Actinomycetota</taxon>
        <taxon>Actinomycetes</taxon>
        <taxon>Micromonosporales</taxon>
        <taxon>Micromonosporaceae</taxon>
        <taxon>Longispora</taxon>
    </lineage>
</organism>
<evidence type="ECO:0000313" key="3">
    <source>
        <dbReference type="Proteomes" id="UP000622552"/>
    </source>
</evidence>
<keyword evidence="1" id="KW-0812">Transmembrane</keyword>
<gene>
    <name evidence="2" type="ORF">IW245_006688</name>
</gene>
<evidence type="ECO:0000313" key="2">
    <source>
        <dbReference type="EMBL" id="MBG6140494.1"/>
    </source>
</evidence>
<feature type="transmembrane region" description="Helical" evidence="1">
    <location>
        <begin position="60"/>
        <end position="80"/>
    </location>
</feature>
<dbReference type="RefSeq" id="WP_197007031.1">
    <property type="nucleotide sequence ID" value="NZ_BONS01000005.1"/>
</dbReference>
<feature type="transmembrane region" description="Helical" evidence="1">
    <location>
        <begin position="92"/>
        <end position="112"/>
    </location>
</feature>